<dbReference type="SUPFAM" id="SSF53335">
    <property type="entry name" value="S-adenosyl-L-methionine-dependent methyltransferases"/>
    <property type="match status" value="1"/>
</dbReference>
<dbReference type="EMBL" id="CP067420">
    <property type="protein sequence ID" value="QQP92004.1"/>
    <property type="molecule type" value="Genomic_DNA"/>
</dbReference>
<dbReference type="Pfam" id="PF01135">
    <property type="entry name" value="PCMT"/>
    <property type="match status" value="1"/>
</dbReference>
<evidence type="ECO:0000256" key="3">
    <source>
        <dbReference type="ARBA" id="ARBA00030757"/>
    </source>
</evidence>
<dbReference type="Proteomes" id="UP000595197">
    <property type="component" value="Chromosome"/>
</dbReference>
<protein>
    <recommendedName>
        <fullName evidence="2">Protein-L-isoaspartate O-methyltransferase</fullName>
    </recommendedName>
    <alternativeName>
        <fullName evidence="3">Protein L-isoaspartyl methyltransferase</fullName>
    </alternativeName>
</protein>
<name>A0ABX7BC80_9PROT</name>
<dbReference type="InterPro" id="IPR000682">
    <property type="entry name" value="PCMT"/>
</dbReference>
<dbReference type="PANTHER" id="PTHR11579">
    <property type="entry name" value="PROTEIN-L-ISOASPARTATE O-METHYLTRANSFERASE"/>
    <property type="match status" value="1"/>
</dbReference>
<dbReference type="Gene3D" id="3.40.50.150">
    <property type="entry name" value="Vaccinia Virus protein VP39"/>
    <property type="match status" value="1"/>
</dbReference>
<dbReference type="InterPro" id="IPR029063">
    <property type="entry name" value="SAM-dependent_MTases_sf"/>
</dbReference>
<keyword evidence="5" id="KW-1185">Reference proteome</keyword>
<comment type="similarity">
    <text evidence="1">Belongs to the methyltransferase superfamily. L-isoaspartyl/D-aspartyl protein methyltransferase family.</text>
</comment>
<evidence type="ECO:0000313" key="5">
    <source>
        <dbReference type="Proteomes" id="UP000595197"/>
    </source>
</evidence>
<organism evidence="4 5">
    <name type="scientific">Skermanella cutis</name>
    <dbReference type="NCBI Taxonomy" id="2775420"/>
    <lineage>
        <taxon>Bacteria</taxon>
        <taxon>Pseudomonadati</taxon>
        <taxon>Pseudomonadota</taxon>
        <taxon>Alphaproteobacteria</taxon>
        <taxon>Rhodospirillales</taxon>
        <taxon>Azospirillaceae</taxon>
        <taxon>Skermanella</taxon>
    </lineage>
</organism>
<reference evidence="4" key="1">
    <citation type="submission" date="2021-02" db="EMBL/GenBank/DDBJ databases">
        <title>Skermanella TT6 skin isolate.</title>
        <authorList>
            <person name="Lee K."/>
            <person name="Ganzorig M."/>
        </authorList>
    </citation>
    <scope>NUCLEOTIDE SEQUENCE</scope>
    <source>
        <strain evidence="4">TT6</strain>
    </source>
</reference>
<proteinExistence type="inferred from homology"/>
<dbReference type="CDD" id="cd02440">
    <property type="entry name" value="AdoMet_MTases"/>
    <property type="match status" value="1"/>
</dbReference>
<accession>A0ABX7BC80</accession>
<dbReference type="RefSeq" id="WP_201080505.1">
    <property type="nucleotide sequence ID" value="NZ_CP067420.1"/>
</dbReference>
<gene>
    <name evidence="4" type="ORF">IGS68_12705</name>
</gene>
<sequence length="218" mass="23665">MPDYSAARYNMVEGQVRPNKVTDRALVDAMSNIPRELFVPKASRGFAYVDEDIPVAKGRYLIEPMVIARLLQEARIKPTDIVLDIGCGTGYASALLSRMAATVVALEENAELAARAEETLRELGVDNVVLVQGPLTEGYAKQAPYDAILIHGAVSEVPKAILEQLADGGRLVTVVAPDARMGQARLFQRTGEVETGRILFDAATPLLPGFEPKPVFQF</sequence>
<dbReference type="PANTHER" id="PTHR11579:SF18">
    <property type="entry name" value="PROTEIN-L-ISOASPARTATE O-METHYLTRANSFERASE"/>
    <property type="match status" value="1"/>
</dbReference>
<evidence type="ECO:0000313" key="4">
    <source>
        <dbReference type="EMBL" id="QQP92004.1"/>
    </source>
</evidence>
<evidence type="ECO:0000256" key="2">
    <source>
        <dbReference type="ARBA" id="ARBA00013346"/>
    </source>
</evidence>
<evidence type="ECO:0000256" key="1">
    <source>
        <dbReference type="ARBA" id="ARBA00005369"/>
    </source>
</evidence>